<dbReference type="AlphaFoldDB" id="A0A0K2LAX6"/>
<feature type="transmembrane region" description="Helical" evidence="7">
    <location>
        <begin position="309"/>
        <end position="331"/>
    </location>
</feature>
<proteinExistence type="inferred from homology"/>
<feature type="domain" description="Type II secretion system protein GspF" evidence="8">
    <location>
        <begin position="26"/>
        <end position="140"/>
    </location>
</feature>
<keyword evidence="5 7" id="KW-1133">Transmembrane helix</keyword>
<dbReference type="InterPro" id="IPR018076">
    <property type="entry name" value="T2SS_GspF_dom"/>
</dbReference>
<keyword evidence="6 7" id="KW-0472">Membrane</keyword>
<dbReference type="Pfam" id="PF00482">
    <property type="entry name" value="T2SSF"/>
    <property type="match status" value="2"/>
</dbReference>
<keyword evidence="4 7" id="KW-0812">Transmembrane</keyword>
<gene>
    <name evidence="9" type="ORF">JP39_03180</name>
</gene>
<feature type="domain" description="Type II secretion system protein GspF" evidence="8">
    <location>
        <begin position="210"/>
        <end position="328"/>
    </location>
</feature>
<reference evidence="9 10" key="1">
    <citation type="submission" date="2015-08" db="EMBL/GenBank/DDBJ databases">
        <title>Genomic sequence of Lactobacillus heilongjiangensis DSM 28069, isolated from Chinese traditional pickle.</title>
        <authorList>
            <person name="Jiang X."/>
            <person name="Zheng B."/>
            <person name="Cheng H."/>
        </authorList>
    </citation>
    <scope>NUCLEOTIDE SEQUENCE [LARGE SCALE GENOMIC DNA]</scope>
    <source>
        <strain evidence="9 10">DSM 28069</strain>
    </source>
</reference>
<evidence type="ECO:0000256" key="6">
    <source>
        <dbReference type="ARBA" id="ARBA00023136"/>
    </source>
</evidence>
<dbReference type="OrthoDB" id="2324921at2"/>
<feature type="transmembrane region" description="Helical" evidence="7">
    <location>
        <begin position="116"/>
        <end position="138"/>
    </location>
</feature>
<dbReference type="EMBL" id="CP012559">
    <property type="protein sequence ID" value="ALB28444.1"/>
    <property type="molecule type" value="Genomic_DNA"/>
</dbReference>
<keyword evidence="10" id="KW-1185">Reference proteome</keyword>
<organism evidence="9 10">
    <name type="scientific">Companilactobacillus heilongjiangensis</name>
    <dbReference type="NCBI Taxonomy" id="1074467"/>
    <lineage>
        <taxon>Bacteria</taxon>
        <taxon>Bacillati</taxon>
        <taxon>Bacillota</taxon>
        <taxon>Bacilli</taxon>
        <taxon>Lactobacillales</taxon>
        <taxon>Lactobacillaceae</taxon>
        <taxon>Companilactobacillus</taxon>
    </lineage>
</organism>
<evidence type="ECO:0000256" key="1">
    <source>
        <dbReference type="ARBA" id="ARBA00004651"/>
    </source>
</evidence>
<sequence>MKILTKNLFSDKKIKTSQQAEYLLIISKLLKNGFSLSQSINCLRLLDDRQKIFEKINQDLQSGQMISQSLRHLQLPTVIFNQLVIAQEHGNIALSLEQTGQLLKNQARQKSKLKELLAYPCFILAFLFTMLIGMKIYIIPQLEIADGGKNIDLFLQLLLVSIVIILVSGLIFTWKIRKKHEYQRALILVKLPAIGQIYLNFFQFLILQGLGMQLGSGMNLFDICESNNRFQKGSIQVYLADKFVKNLTVGKSMLELIDDEPLLPKQLRVLLEAGESGSQLADDLLLMSELKFEETQRGLKKLLNLVQPILFGIIALVVVVTYLMVLMPIYVMMKGMS</sequence>
<feature type="transmembrane region" description="Helical" evidence="7">
    <location>
        <begin position="153"/>
        <end position="174"/>
    </location>
</feature>
<dbReference type="PANTHER" id="PTHR30012:SF0">
    <property type="entry name" value="TYPE II SECRETION SYSTEM PROTEIN F-RELATED"/>
    <property type="match status" value="1"/>
</dbReference>
<evidence type="ECO:0000313" key="10">
    <source>
        <dbReference type="Proteomes" id="UP000061546"/>
    </source>
</evidence>
<evidence type="ECO:0000256" key="2">
    <source>
        <dbReference type="ARBA" id="ARBA00005745"/>
    </source>
</evidence>
<dbReference type="InterPro" id="IPR003004">
    <property type="entry name" value="GspF/PilC"/>
</dbReference>
<keyword evidence="3" id="KW-1003">Cell membrane</keyword>
<comment type="subcellular location">
    <subcellularLocation>
        <location evidence="1">Cell membrane</location>
        <topology evidence="1">Multi-pass membrane protein</topology>
    </subcellularLocation>
</comment>
<feature type="transmembrane region" description="Helical" evidence="7">
    <location>
        <begin position="186"/>
        <end position="206"/>
    </location>
</feature>
<evidence type="ECO:0000256" key="7">
    <source>
        <dbReference type="SAM" id="Phobius"/>
    </source>
</evidence>
<dbReference type="GO" id="GO:0005886">
    <property type="term" value="C:plasma membrane"/>
    <property type="evidence" value="ECO:0007669"/>
    <property type="project" value="UniProtKB-SubCell"/>
</dbReference>
<dbReference type="Proteomes" id="UP000061546">
    <property type="component" value="Chromosome"/>
</dbReference>
<dbReference type="STRING" id="1074467.JP39_03180"/>
<evidence type="ECO:0000256" key="5">
    <source>
        <dbReference type="ARBA" id="ARBA00022989"/>
    </source>
</evidence>
<evidence type="ECO:0000313" key="9">
    <source>
        <dbReference type="EMBL" id="ALB28444.1"/>
    </source>
</evidence>
<dbReference type="PRINTS" id="PR00812">
    <property type="entry name" value="BCTERIALGSPF"/>
</dbReference>
<comment type="similarity">
    <text evidence="2">Belongs to the GSP F family.</text>
</comment>
<evidence type="ECO:0000256" key="4">
    <source>
        <dbReference type="ARBA" id="ARBA00022692"/>
    </source>
</evidence>
<dbReference type="Gene3D" id="1.20.81.30">
    <property type="entry name" value="Type II secretion system (T2SS), domain F"/>
    <property type="match status" value="1"/>
</dbReference>
<evidence type="ECO:0000256" key="3">
    <source>
        <dbReference type="ARBA" id="ARBA00022475"/>
    </source>
</evidence>
<evidence type="ECO:0000259" key="8">
    <source>
        <dbReference type="Pfam" id="PF00482"/>
    </source>
</evidence>
<dbReference type="InterPro" id="IPR042094">
    <property type="entry name" value="T2SS_GspF_sf"/>
</dbReference>
<accession>A0A0K2LAX6</accession>
<protein>
    <submittedName>
        <fullName evidence="9">Competence protein ComG</fullName>
    </submittedName>
</protein>
<dbReference type="PANTHER" id="PTHR30012">
    <property type="entry name" value="GENERAL SECRETION PATHWAY PROTEIN"/>
    <property type="match status" value="1"/>
</dbReference>
<dbReference type="RefSeq" id="WP_041499339.1">
    <property type="nucleotide sequence ID" value="NZ_BJDV01000008.1"/>
</dbReference>
<name>A0A0K2LAX6_9LACO</name>
<dbReference type="KEGG" id="lhi:JP39_03180"/>